<evidence type="ECO:0008006" key="3">
    <source>
        <dbReference type="Google" id="ProtNLM"/>
    </source>
</evidence>
<dbReference type="EMBL" id="FTOR01000002">
    <property type="protein sequence ID" value="SIS98895.1"/>
    <property type="molecule type" value="Genomic_DNA"/>
</dbReference>
<proteinExistence type="predicted"/>
<sequence>MRILMYGRFVLFVACLSLFLFSCKKSHSDVPEKSEKYTMIAGTWKQQDILLAVGVKLGGQSLPAGTSIIAIAPLLGSAGALFTCTKTTTYTFNADGSFAIDGCTDLLFPKAGAAGKWTLDIYDAVFKLNTEKNGDDPHWIDDISSTTLKLSCSVTIPGVGTAPLTLVLQKQ</sequence>
<evidence type="ECO:0000313" key="2">
    <source>
        <dbReference type="Proteomes" id="UP000186917"/>
    </source>
</evidence>
<dbReference type="PROSITE" id="PS51257">
    <property type="entry name" value="PROKAR_LIPOPROTEIN"/>
    <property type="match status" value="1"/>
</dbReference>
<evidence type="ECO:0000313" key="1">
    <source>
        <dbReference type="EMBL" id="SIS98895.1"/>
    </source>
</evidence>
<name>A0A1N7NKH0_9BACT</name>
<dbReference type="Proteomes" id="UP000186917">
    <property type="component" value="Unassembled WGS sequence"/>
</dbReference>
<keyword evidence="2" id="KW-1185">Reference proteome</keyword>
<protein>
    <recommendedName>
        <fullName evidence="3">Lipocalin-like domain-containing protein</fullName>
    </recommendedName>
</protein>
<accession>A0A1N7NKH0</accession>
<dbReference type="RefSeq" id="WP_076378324.1">
    <property type="nucleotide sequence ID" value="NZ_FTOR01000002.1"/>
</dbReference>
<dbReference type="STRING" id="477680.SAMN05421788_102518"/>
<reference evidence="2" key="1">
    <citation type="submission" date="2017-01" db="EMBL/GenBank/DDBJ databases">
        <authorList>
            <person name="Varghese N."/>
            <person name="Submissions S."/>
        </authorList>
    </citation>
    <scope>NUCLEOTIDE SEQUENCE [LARGE SCALE GENOMIC DNA]</scope>
    <source>
        <strain evidence="2">DSM 21054</strain>
    </source>
</reference>
<dbReference type="AlphaFoldDB" id="A0A1N7NKH0"/>
<gene>
    <name evidence="1" type="ORF">SAMN05421788_102518</name>
</gene>
<organism evidence="1 2">
    <name type="scientific">Filimonas lacunae</name>
    <dbReference type="NCBI Taxonomy" id="477680"/>
    <lineage>
        <taxon>Bacteria</taxon>
        <taxon>Pseudomonadati</taxon>
        <taxon>Bacteroidota</taxon>
        <taxon>Chitinophagia</taxon>
        <taxon>Chitinophagales</taxon>
        <taxon>Chitinophagaceae</taxon>
        <taxon>Filimonas</taxon>
    </lineage>
</organism>